<name>A0AAW2BZF4_9ROSI</name>
<dbReference type="InterPro" id="IPR026960">
    <property type="entry name" value="RVT-Znf"/>
</dbReference>
<dbReference type="EMBL" id="JAZDWU010000009">
    <property type="protein sequence ID" value="KAK9990697.1"/>
    <property type="molecule type" value="Genomic_DNA"/>
</dbReference>
<evidence type="ECO:0000313" key="2">
    <source>
        <dbReference type="EMBL" id="KAK9990697.1"/>
    </source>
</evidence>
<keyword evidence="3" id="KW-1185">Reference proteome</keyword>
<protein>
    <recommendedName>
        <fullName evidence="1">Reverse transcriptase zinc-binding domain-containing protein</fullName>
    </recommendedName>
</protein>
<evidence type="ECO:0000313" key="3">
    <source>
        <dbReference type="Proteomes" id="UP001459277"/>
    </source>
</evidence>
<reference evidence="2 3" key="1">
    <citation type="submission" date="2024-01" db="EMBL/GenBank/DDBJ databases">
        <title>A telomere-to-telomere, gap-free genome of sweet tea (Lithocarpus litseifolius).</title>
        <authorList>
            <person name="Zhou J."/>
        </authorList>
    </citation>
    <scope>NUCLEOTIDE SEQUENCE [LARGE SCALE GENOMIC DNA]</scope>
    <source>
        <strain evidence="2">Zhou-2022a</strain>
        <tissue evidence="2">Leaf</tissue>
    </source>
</reference>
<gene>
    <name evidence="2" type="ORF">SO802_025682</name>
</gene>
<sequence>MEATLIWLHVPSGLYSVKSGYQFLKTEGTLLQDSLGSPNPVRNLWKKIWNLPVPSKVKNFLWRACKNAIPTKHIMDLGKKFEAFAMLS</sequence>
<dbReference type="Proteomes" id="UP001459277">
    <property type="component" value="Unassembled WGS sequence"/>
</dbReference>
<dbReference type="AlphaFoldDB" id="A0AAW2BZF4"/>
<dbReference type="Pfam" id="PF13966">
    <property type="entry name" value="zf-RVT"/>
    <property type="match status" value="1"/>
</dbReference>
<accession>A0AAW2BZF4</accession>
<feature type="domain" description="Reverse transcriptase zinc-binding" evidence="1">
    <location>
        <begin position="15"/>
        <end position="75"/>
    </location>
</feature>
<organism evidence="2 3">
    <name type="scientific">Lithocarpus litseifolius</name>
    <dbReference type="NCBI Taxonomy" id="425828"/>
    <lineage>
        <taxon>Eukaryota</taxon>
        <taxon>Viridiplantae</taxon>
        <taxon>Streptophyta</taxon>
        <taxon>Embryophyta</taxon>
        <taxon>Tracheophyta</taxon>
        <taxon>Spermatophyta</taxon>
        <taxon>Magnoliopsida</taxon>
        <taxon>eudicotyledons</taxon>
        <taxon>Gunneridae</taxon>
        <taxon>Pentapetalae</taxon>
        <taxon>rosids</taxon>
        <taxon>fabids</taxon>
        <taxon>Fagales</taxon>
        <taxon>Fagaceae</taxon>
        <taxon>Lithocarpus</taxon>
    </lineage>
</organism>
<evidence type="ECO:0000259" key="1">
    <source>
        <dbReference type="Pfam" id="PF13966"/>
    </source>
</evidence>
<comment type="caution">
    <text evidence="2">The sequence shown here is derived from an EMBL/GenBank/DDBJ whole genome shotgun (WGS) entry which is preliminary data.</text>
</comment>
<proteinExistence type="predicted"/>